<dbReference type="SUPFAM" id="SSF51695">
    <property type="entry name" value="PLC-like phosphodiesterases"/>
    <property type="match status" value="1"/>
</dbReference>
<dbReference type="AlphaFoldDB" id="A0A2U8FT35"/>
<evidence type="ECO:0000313" key="2">
    <source>
        <dbReference type="EMBL" id="AWI54222.1"/>
    </source>
</evidence>
<dbReference type="OrthoDB" id="9795622at2"/>
<reference evidence="2 3" key="1">
    <citation type="submission" date="2018-05" db="EMBL/GenBank/DDBJ databases">
        <title>complete genome sequence of Aquabacterium olei NBRC 110486.</title>
        <authorList>
            <person name="Tang B."/>
            <person name="Chang J."/>
            <person name="Zhang L."/>
            <person name="Yang H."/>
        </authorList>
    </citation>
    <scope>NUCLEOTIDE SEQUENCE [LARGE SCALE GENOMIC DNA]</scope>
    <source>
        <strain evidence="2 3">NBRC 110486</strain>
    </source>
</reference>
<feature type="domain" description="GP-PDE" evidence="1">
    <location>
        <begin position="14"/>
        <end position="252"/>
    </location>
</feature>
<dbReference type="GO" id="GO:0006629">
    <property type="term" value="P:lipid metabolic process"/>
    <property type="evidence" value="ECO:0007669"/>
    <property type="project" value="InterPro"/>
</dbReference>
<dbReference type="PANTHER" id="PTHR46211">
    <property type="entry name" value="GLYCEROPHOSPHORYL DIESTER PHOSPHODIESTERASE"/>
    <property type="match status" value="1"/>
</dbReference>
<dbReference type="NCBIfam" id="NF006989">
    <property type="entry name" value="PRK09454.1"/>
    <property type="match status" value="1"/>
</dbReference>
<sequence>MSPSSRSTPAWPYPCWIAHRGAGKLAPENTLAAFRMGAEHGFAMFECDVKLSADGEPFLLHDAELDRTTNGQGLAGAQPWDALSRLDAGSWHGRMYAGEPLLRLEALSRWLQSLGLLVNLEIKPTPGDEQRTGRVVAEHVARLWAHAHVKPLLSSFSVEALRAVQRTCPDLPRALLLERWAVDGVKLALDLGCQAIVVHHPELDRERIRAAQAAGLKVLTYTVNEPGQAAALWLSGLDGLITDRVDTFEPQARLGANPARLMTLAADALAV</sequence>
<evidence type="ECO:0000313" key="3">
    <source>
        <dbReference type="Proteomes" id="UP000244892"/>
    </source>
</evidence>
<dbReference type="PANTHER" id="PTHR46211:SF1">
    <property type="entry name" value="GLYCEROPHOSPHODIESTER PHOSPHODIESTERASE, CYTOPLASMIC"/>
    <property type="match status" value="1"/>
</dbReference>
<dbReference type="GO" id="GO:0008081">
    <property type="term" value="F:phosphoric diester hydrolase activity"/>
    <property type="evidence" value="ECO:0007669"/>
    <property type="project" value="InterPro"/>
</dbReference>
<dbReference type="Pfam" id="PF03009">
    <property type="entry name" value="GDPD"/>
    <property type="match status" value="1"/>
</dbReference>
<dbReference type="Proteomes" id="UP000244892">
    <property type="component" value="Chromosome"/>
</dbReference>
<evidence type="ECO:0000259" key="1">
    <source>
        <dbReference type="PROSITE" id="PS51704"/>
    </source>
</evidence>
<gene>
    <name evidence="2" type="ORF">DEH84_12920</name>
</gene>
<proteinExistence type="predicted"/>
<dbReference type="InterPro" id="IPR030395">
    <property type="entry name" value="GP_PDE_dom"/>
</dbReference>
<dbReference type="Gene3D" id="3.20.20.190">
    <property type="entry name" value="Phosphatidylinositol (PI) phosphodiesterase"/>
    <property type="match status" value="1"/>
</dbReference>
<protein>
    <submittedName>
        <fullName evidence="2">Glycerophosphodiester phosphodiesterase</fullName>
    </submittedName>
</protein>
<organism evidence="2 3">
    <name type="scientific">Aquabacterium olei</name>
    <dbReference type="NCBI Taxonomy" id="1296669"/>
    <lineage>
        <taxon>Bacteria</taxon>
        <taxon>Pseudomonadati</taxon>
        <taxon>Pseudomonadota</taxon>
        <taxon>Betaproteobacteria</taxon>
        <taxon>Burkholderiales</taxon>
        <taxon>Aquabacterium</taxon>
    </lineage>
</organism>
<accession>A0A2U8FT35</accession>
<keyword evidence="3" id="KW-1185">Reference proteome</keyword>
<dbReference type="KEGG" id="aon:DEH84_12920"/>
<dbReference type="InterPro" id="IPR017946">
    <property type="entry name" value="PLC-like_Pdiesterase_TIM-brl"/>
</dbReference>
<dbReference type="EMBL" id="CP029210">
    <property type="protein sequence ID" value="AWI54222.1"/>
    <property type="molecule type" value="Genomic_DNA"/>
</dbReference>
<dbReference type="PROSITE" id="PS51704">
    <property type="entry name" value="GP_PDE"/>
    <property type="match status" value="1"/>
</dbReference>
<dbReference type="RefSeq" id="WP_109037218.1">
    <property type="nucleotide sequence ID" value="NZ_CP029210.1"/>
</dbReference>
<name>A0A2U8FT35_9BURK</name>